<keyword evidence="4" id="KW-1185">Reference proteome</keyword>
<comment type="similarity">
    <text evidence="1">Belongs to the metallo-dependent hydrolases superfamily.</text>
</comment>
<evidence type="ECO:0000256" key="1">
    <source>
        <dbReference type="ARBA" id="ARBA00038310"/>
    </source>
</evidence>
<dbReference type="GO" id="GO:0016787">
    <property type="term" value="F:hydrolase activity"/>
    <property type="evidence" value="ECO:0007669"/>
    <property type="project" value="InterPro"/>
</dbReference>
<dbReference type="HOGENOM" id="CLU_044590_1_0_1"/>
<dbReference type="PANTHER" id="PTHR43569:SF2">
    <property type="entry name" value="AMIDOHYDROLASE-RELATED DOMAIN-CONTAINING PROTEIN"/>
    <property type="match status" value="1"/>
</dbReference>
<dbReference type="Gene3D" id="3.20.20.140">
    <property type="entry name" value="Metal-dependent hydrolases"/>
    <property type="match status" value="1"/>
</dbReference>
<dbReference type="STRING" id="717646.M2NI62"/>
<protein>
    <recommendedName>
        <fullName evidence="2">Amidohydrolase-related domain-containing protein</fullName>
    </recommendedName>
</protein>
<evidence type="ECO:0000313" key="4">
    <source>
        <dbReference type="Proteomes" id="UP000011761"/>
    </source>
</evidence>
<dbReference type="KEGG" id="bcom:BAUCODRAFT_64587"/>
<dbReference type="PANTHER" id="PTHR43569">
    <property type="entry name" value="AMIDOHYDROLASE"/>
    <property type="match status" value="1"/>
</dbReference>
<dbReference type="EMBL" id="KB445552">
    <property type="protein sequence ID" value="EMC98780.1"/>
    <property type="molecule type" value="Genomic_DNA"/>
</dbReference>
<name>M2NI62_BAUPA</name>
<dbReference type="RefSeq" id="XP_007673703.1">
    <property type="nucleotide sequence ID" value="XM_007675513.1"/>
</dbReference>
<evidence type="ECO:0000313" key="3">
    <source>
        <dbReference type="EMBL" id="EMC98780.1"/>
    </source>
</evidence>
<dbReference type="OrthoDB" id="2135488at2759"/>
<accession>M2NI62</accession>
<dbReference type="GeneID" id="19116166"/>
<evidence type="ECO:0000259" key="2">
    <source>
        <dbReference type="Pfam" id="PF04909"/>
    </source>
</evidence>
<organism evidence="3 4">
    <name type="scientific">Baudoinia panamericana (strain UAMH 10762)</name>
    <name type="common">Angels' share fungus</name>
    <name type="synonym">Baudoinia compniacensis (strain UAMH 10762)</name>
    <dbReference type="NCBI Taxonomy" id="717646"/>
    <lineage>
        <taxon>Eukaryota</taxon>
        <taxon>Fungi</taxon>
        <taxon>Dikarya</taxon>
        <taxon>Ascomycota</taxon>
        <taxon>Pezizomycotina</taxon>
        <taxon>Dothideomycetes</taxon>
        <taxon>Dothideomycetidae</taxon>
        <taxon>Mycosphaerellales</taxon>
        <taxon>Teratosphaeriaceae</taxon>
        <taxon>Baudoinia</taxon>
    </lineage>
</organism>
<dbReference type="AlphaFoldDB" id="M2NI62"/>
<feature type="domain" description="Amidohydrolase-related" evidence="2">
    <location>
        <begin position="190"/>
        <end position="360"/>
    </location>
</feature>
<dbReference type="OMA" id="IAWRTAM"/>
<proteinExistence type="inferred from homology"/>
<sequence length="368" mass="40998">MPPRSIIDSHIHLWPPETSNDAGHAWMTPGHILAKPHLPQDYHAVTDKARSADSEGSEVSGVVYIETDVRYDTPNNTDIATWARGPLDEISFLRSIVEGNYGPRDASTLLALVPWVPMDQPTPVLEGYLRLAEDRAGPHTWQRTRGFRFLLQSITPQSSFEALVLSPTFISNLQLLGRRGLSFDVGVDQHSGGTWQLQIMAKAMHLAHSDVLDEKDRVRFILNHLCKPKFDDEVLPQNRADSRSDFDAWCDAISSMAACSNTYMKLSGAFSELPQPIGSAKEVATAMKPWLAHVLECFGPKRVMFGSDWPVCNVGGPQGESSWVAWKDVVKAMLNNAAYGLSEEEKEWIWWRTAAEAYRIELGTATPT</sequence>
<dbReference type="Pfam" id="PF04909">
    <property type="entry name" value="Amidohydro_2"/>
    <property type="match status" value="1"/>
</dbReference>
<dbReference type="Proteomes" id="UP000011761">
    <property type="component" value="Unassembled WGS sequence"/>
</dbReference>
<gene>
    <name evidence="3" type="ORF">BAUCODRAFT_64587</name>
</gene>
<dbReference type="InterPro" id="IPR006680">
    <property type="entry name" value="Amidohydro-rel"/>
</dbReference>
<reference evidence="3 4" key="1">
    <citation type="journal article" date="2012" name="PLoS Pathog.">
        <title>Diverse lifestyles and strategies of plant pathogenesis encoded in the genomes of eighteen Dothideomycetes fungi.</title>
        <authorList>
            <person name="Ohm R.A."/>
            <person name="Feau N."/>
            <person name="Henrissat B."/>
            <person name="Schoch C.L."/>
            <person name="Horwitz B.A."/>
            <person name="Barry K.W."/>
            <person name="Condon B.J."/>
            <person name="Copeland A.C."/>
            <person name="Dhillon B."/>
            <person name="Glaser F."/>
            <person name="Hesse C.N."/>
            <person name="Kosti I."/>
            <person name="LaButti K."/>
            <person name="Lindquist E.A."/>
            <person name="Lucas S."/>
            <person name="Salamov A.A."/>
            <person name="Bradshaw R.E."/>
            <person name="Ciuffetti L."/>
            <person name="Hamelin R.C."/>
            <person name="Kema G.H.J."/>
            <person name="Lawrence C."/>
            <person name="Scott J.A."/>
            <person name="Spatafora J.W."/>
            <person name="Turgeon B.G."/>
            <person name="de Wit P.J.G.M."/>
            <person name="Zhong S."/>
            <person name="Goodwin S.B."/>
            <person name="Grigoriev I.V."/>
        </authorList>
    </citation>
    <scope>NUCLEOTIDE SEQUENCE [LARGE SCALE GENOMIC DNA]</scope>
    <source>
        <strain evidence="3 4">UAMH 10762</strain>
    </source>
</reference>
<dbReference type="InterPro" id="IPR032466">
    <property type="entry name" value="Metal_Hydrolase"/>
</dbReference>
<dbReference type="InterPro" id="IPR052350">
    <property type="entry name" value="Metallo-dep_Lactonases"/>
</dbReference>
<dbReference type="eggNOG" id="ENOG502RZT7">
    <property type="taxonomic scope" value="Eukaryota"/>
</dbReference>
<dbReference type="SUPFAM" id="SSF51556">
    <property type="entry name" value="Metallo-dependent hydrolases"/>
    <property type="match status" value="1"/>
</dbReference>